<feature type="transmembrane region" description="Helical" evidence="1">
    <location>
        <begin position="49"/>
        <end position="71"/>
    </location>
</feature>
<dbReference type="RefSeq" id="XP_025563013.1">
    <property type="nucleotide sequence ID" value="XM_025709954.1"/>
</dbReference>
<dbReference type="AlphaFoldDB" id="A0A319BA08"/>
<sequence length="73" mass="8187">MQPHSFHSLTHSLSLFGAGFWLLALRCFPLICLFGFKSFLFFSHSSRRVLVRLNSLTISPPAGLLLDLLLLSP</sequence>
<accession>A0A319BA08</accession>
<reference evidence="2" key="1">
    <citation type="submission" date="2016-12" db="EMBL/GenBank/DDBJ databases">
        <title>The genomes of Aspergillus section Nigri reveals drivers in fungal speciation.</title>
        <authorList>
            <consortium name="DOE Joint Genome Institute"/>
            <person name="Vesth T.C."/>
            <person name="Nybo J."/>
            <person name="Theobald S."/>
            <person name="Brandl J."/>
            <person name="Frisvad J.C."/>
            <person name="Nielsen K.F."/>
            <person name="Lyhne E.K."/>
            <person name="Kogle M.E."/>
            <person name="Kuo A."/>
            <person name="Riley R."/>
            <person name="Clum A."/>
            <person name="Nolan M."/>
            <person name="Lipzen A."/>
            <person name="Salamov A."/>
            <person name="Henrissat B."/>
            <person name="Wiebenga A."/>
            <person name="De Vries R.P."/>
            <person name="Grigoriev I.V."/>
            <person name="Mortensen U.H."/>
            <person name="Andersen M.R."/>
            <person name="Baker S.E."/>
        </authorList>
    </citation>
    <scope>NUCLEOTIDE SEQUENCE [LARGE SCALE GENOMIC DNA]</scope>
    <source>
        <strain evidence="2">CBS 113365</strain>
    </source>
</reference>
<gene>
    <name evidence="2" type="ORF">BO88DRAFT_44244</name>
</gene>
<feature type="transmembrane region" description="Helical" evidence="1">
    <location>
        <begin position="20"/>
        <end position="42"/>
    </location>
</feature>
<dbReference type="EMBL" id="KZ821624">
    <property type="protein sequence ID" value="PYH69219.1"/>
    <property type="molecule type" value="Genomic_DNA"/>
</dbReference>
<keyword evidence="1" id="KW-0812">Transmembrane</keyword>
<dbReference type="GeneID" id="37214546"/>
<evidence type="ECO:0000313" key="3">
    <source>
        <dbReference type="Proteomes" id="UP000248405"/>
    </source>
</evidence>
<keyword evidence="3" id="KW-1185">Reference proteome</keyword>
<proteinExistence type="predicted"/>
<keyword evidence="1" id="KW-0472">Membrane</keyword>
<name>A0A319BA08_ASPVC</name>
<dbReference type="Proteomes" id="UP000248405">
    <property type="component" value="Unassembled WGS sequence"/>
</dbReference>
<evidence type="ECO:0000313" key="2">
    <source>
        <dbReference type="EMBL" id="PYH69219.1"/>
    </source>
</evidence>
<evidence type="ECO:0000256" key="1">
    <source>
        <dbReference type="SAM" id="Phobius"/>
    </source>
</evidence>
<organism evidence="2 3">
    <name type="scientific">Aspergillus vadensis (strain CBS 113365 / IMI 142717 / IBT 24658)</name>
    <dbReference type="NCBI Taxonomy" id="1448311"/>
    <lineage>
        <taxon>Eukaryota</taxon>
        <taxon>Fungi</taxon>
        <taxon>Dikarya</taxon>
        <taxon>Ascomycota</taxon>
        <taxon>Pezizomycotina</taxon>
        <taxon>Eurotiomycetes</taxon>
        <taxon>Eurotiomycetidae</taxon>
        <taxon>Eurotiales</taxon>
        <taxon>Aspergillaceae</taxon>
        <taxon>Aspergillus</taxon>
        <taxon>Aspergillus subgen. Circumdati</taxon>
    </lineage>
</organism>
<keyword evidence="1" id="KW-1133">Transmembrane helix</keyword>
<protein>
    <submittedName>
        <fullName evidence="2">Uncharacterized protein</fullName>
    </submittedName>
</protein>